<dbReference type="EMBL" id="UETB01000001">
    <property type="protein sequence ID" value="SSA37121.1"/>
    <property type="molecule type" value="Genomic_DNA"/>
</dbReference>
<evidence type="ECO:0000259" key="3">
    <source>
        <dbReference type="Pfam" id="PF00561"/>
    </source>
</evidence>
<keyword evidence="5" id="KW-1185">Reference proteome</keyword>
<dbReference type="SUPFAM" id="SSF53474">
    <property type="entry name" value="alpha/beta-Hydrolases"/>
    <property type="match status" value="1"/>
</dbReference>
<name>A0A2Y8ZXS1_9MICO</name>
<dbReference type="InterPro" id="IPR029058">
    <property type="entry name" value="AB_hydrolase_fold"/>
</dbReference>
<dbReference type="GO" id="GO:0016787">
    <property type="term" value="F:hydrolase activity"/>
    <property type="evidence" value="ECO:0007669"/>
    <property type="project" value="UniProtKB-KW"/>
</dbReference>
<protein>
    <submittedName>
        <fullName evidence="4">Pimeloyl-ACP methyl ester carboxylesterase</fullName>
    </submittedName>
</protein>
<reference evidence="4 5" key="1">
    <citation type="submission" date="2016-10" db="EMBL/GenBank/DDBJ databases">
        <authorList>
            <person name="Cai Z."/>
        </authorList>
    </citation>
    <scope>NUCLEOTIDE SEQUENCE [LARGE SCALE GENOMIC DNA]</scope>
    <source>
        <strain evidence="4 5">CGMCC 1.10826</strain>
    </source>
</reference>
<evidence type="ECO:0000256" key="1">
    <source>
        <dbReference type="ARBA" id="ARBA00022801"/>
    </source>
</evidence>
<gene>
    <name evidence="4" type="ORF">SAMN05216184_101741</name>
</gene>
<dbReference type="OrthoDB" id="27092at2"/>
<dbReference type="Gene3D" id="3.40.50.1820">
    <property type="entry name" value="alpha/beta hydrolase"/>
    <property type="match status" value="1"/>
</dbReference>
<proteinExistence type="predicted"/>
<sequence>MDTPAHPDAGPVDTAGWSPPLPEAAGFDHRVVDTPGLRTHLATIGEGPPVMLLHGFPQHWWQWHDIAPAIAGHGYRVLCPDLRGAGWTSADDPRIDRETRLRDVVALLDVLGLDRVDLVSHDMGSITAMQLCYAHPDRVRTATQLAVPPGFMTFDPAMRRAFRHLPPFIWHRPGRSLRGTFSPRYLARPMAGDTVAAHLAPMARPEVDAAVRPLCRHMVAAEGWRIMRGVYRRRRLTVPTLVVFGRLDYAFTEELVGRTCREPERYADRAEFAYVDDAAHFITDDAPDAVVDLAVDWFVRAG</sequence>
<dbReference type="PRINTS" id="PR00111">
    <property type="entry name" value="ABHYDROLASE"/>
</dbReference>
<keyword evidence="1" id="KW-0378">Hydrolase</keyword>
<evidence type="ECO:0000313" key="4">
    <source>
        <dbReference type="EMBL" id="SSA37121.1"/>
    </source>
</evidence>
<organism evidence="4 5">
    <name type="scientific">Georgenia satyanarayanai</name>
    <dbReference type="NCBI Taxonomy" id="860221"/>
    <lineage>
        <taxon>Bacteria</taxon>
        <taxon>Bacillati</taxon>
        <taxon>Actinomycetota</taxon>
        <taxon>Actinomycetes</taxon>
        <taxon>Micrococcales</taxon>
        <taxon>Bogoriellaceae</taxon>
        <taxon>Georgenia</taxon>
    </lineage>
</organism>
<dbReference type="Proteomes" id="UP000250222">
    <property type="component" value="Unassembled WGS sequence"/>
</dbReference>
<dbReference type="PANTHER" id="PTHR43329">
    <property type="entry name" value="EPOXIDE HYDROLASE"/>
    <property type="match status" value="1"/>
</dbReference>
<dbReference type="Pfam" id="PF00561">
    <property type="entry name" value="Abhydrolase_1"/>
    <property type="match status" value="1"/>
</dbReference>
<feature type="region of interest" description="Disordered" evidence="2">
    <location>
        <begin position="1"/>
        <end position="24"/>
    </location>
</feature>
<dbReference type="AlphaFoldDB" id="A0A2Y8ZXS1"/>
<dbReference type="InterPro" id="IPR000639">
    <property type="entry name" value="Epox_hydrolase-like"/>
</dbReference>
<feature type="domain" description="AB hydrolase-1" evidence="3">
    <location>
        <begin position="48"/>
        <end position="158"/>
    </location>
</feature>
<evidence type="ECO:0000256" key="2">
    <source>
        <dbReference type="SAM" id="MobiDB-lite"/>
    </source>
</evidence>
<accession>A0A2Y8ZXS1</accession>
<dbReference type="InterPro" id="IPR000073">
    <property type="entry name" value="AB_hydrolase_1"/>
</dbReference>
<evidence type="ECO:0000313" key="5">
    <source>
        <dbReference type="Proteomes" id="UP000250222"/>
    </source>
</evidence>
<dbReference type="PRINTS" id="PR00412">
    <property type="entry name" value="EPOXHYDRLASE"/>
</dbReference>